<evidence type="ECO:0000256" key="9">
    <source>
        <dbReference type="SAM" id="Phobius"/>
    </source>
</evidence>
<comment type="subcellular location">
    <subcellularLocation>
        <location evidence="1">Membrane</location>
        <topology evidence="1">Multi-pass membrane protein</topology>
    </subcellularLocation>
</comment>
<feature type="binding site" evidence="7">
    <location>
        <position position="41"/>
    </location>
    <ligand>
        <name>Ca(2+)</name>
        <dbReference type="ChEBI" id="CHEBI:29108"/>
    </ligand>
</feature>
<dbReference type="Pfam" id="PF05875">
    <property type="entry name" value="Ceramidase"/>
    <property type="match status" value="1"/>
</dbReference>
<keyword evidence="4" id="KW-0378">Hydrolase</keyword>
<dbReference type="PANTHER" id="PTHR46187">
    <property type="entry name" value="ALKALINE CERAMIDASE 3"/>
    <property type="match status" value="1"/>
</dbReference>
<keyword evidence="8" id="KW-0862">Zinc</keyword>
<dbReference type="GO" id="GO:0005789">
    <property type="term" value="C:endoplasmic reticulum membrane"/>
    <property type="evidence" value="ECO:0007669"/>
    <property type="project" value="TreeGrafter"/>
</dbReference>
<feature type="binding site" evidence="8">
    <location>
        <position position="110"/>
    </location>
    <ligand>
        <name>Zn(2+)</name>
        <dbReference type="ChEBI" id="CHEBI:29105"/>
        <note>catalytic</note>
    </ligand>
</feature>
<dbReference type="InterPro" id="IPR008901">
    <property type="entry name" value="ACER"/>
</dbReference>
<keyword evidence="7" id="KW-0479">Metal-binding</keyword>
<feature type="transmembrane region" description="Helical" evidence="9">
    <location>
        <begin position="210"/>
        <end position="229"/>
    </location>
</feature>
<sequence>MPHHNRHYGGDPFSNTGVWGPPTSAANFCEEDYVITRYLAEFINSLTNLIYVYLALRYAWTPRAPRNPRQAPAAPGTGTRAASAPAKVAPGFDAMAVSLVVLGITSFAFHASLLQPAQFADDVSMLITAGALLQGVYCAAGGGEQRPPRQRAAISAAVYAVVAAMAAAYVQSGKIIVHLAMFTTMVHAVWPRTVYLIFRRADGSPAERNRLFRKFGVAMTWLLVGFALWNVDLELCHGLRGWRAFVGLPWAWLLELHGWWHIMTGIGAATYMDLIRELE</sequence>
<accession>A0AAE0K9Y1</accession>
<evidence type="ECO:0000313" key="11">
    <source>
        <dbReference type="Proteomes" id="UP001287356"/>
    </source>
</evidence>
<keyword evidence="6 9" id="KW-0472">Membrane</keyword>
<organism evidence="10 11">
    <name type="scientific">Lasiosphaeria ovina</name>
    <dbReference type="NCBI Taxonomy" id="92902"/>
    <lineage>
        <taxon>Eukaryota</taxon>
        <taxon>Fungi</taxon>
        <taxon>Dikarya</taxon>
        <taxon>Ascomycota</taxon>
        <taxon>Pezizomycotina</taxon>
        <taxon>Sordariomycetes</taxon>
        <taxon>Sordariomycetidae</taxon>
        <taxon>Sordariales</taxon>
        <taxon>Lasiosphaeriaceae</taxon>
        <taxon>Lasiosphaeria</taxon>
    </lineage>
</organism>
<feature type="binding site" evidence="8">
    <location>
        <position position="257"/>
    </location>
    <ligand>
        <name>Zn(2+)</name>
        <dbReference type="ChEBI" id="CHEBI:29105"/>
        <note>catalytic</note>
    </ligand>
</feature>
<keyword evidence="11" id="KW-1185">Reference proteome</keyword>
<keyword evidence="5 9" id="KW-1133">Transmembrane helix</keyword>
<dbReference type="GO" id="GO:0046514">
    <property type="term" value="P:ceramide catabolic process"/>
    <property type="evidence" value="ECO:0007669"/>
    <property type="project" value="TreeGrafter"/>
</dbReference>
<dbReference type="GO" id="GO:0046872">
    <property type="term" value="F:metal ion binding"/>
    <property type="evidence" value="ECO:0007669"/>
    <property type="project" value="UniProtKB-KW"/>
</dbReference>
<feature type="transmembrane region" description="Helical" evidence="9">
    <location>
        <begin position="123"/>
        <end position="140"/>
    </location>
</feature>
<keyword evidence="7" id="KW-0106">Calcium</keyword>
<reference evidence="10" key="1">
    <citation type="journal article" date="2023" name="Mol. Phylogenet. Evol.">
        <title>Genome-scale phylogeny and comparative genomics of the fungal order Sordariales.</title>
        <authorList>
            <person name="Hensen N."/>
            <person name="Bonometti L."/>
            <person name="Westerberg I."/>
            <person name="Brannstrom I.O."/>
            <person name="Guillou S."/>
            <person name="Cros-Aarteil S."/>
            <person name="Calhoun S."/>
            <person name="Haridas S."/>
            <person name="Kuo A."/>
            <person name="Mondo S."/>
            <person name="Pangilinan J."/>
            <person name="Riley R."/>
            <person name="LaButti K."/>
            <person name="Andreopoulos B."/>
            <person name="Lipzen A."/>
            <person name="Chen C."/>
            <person name="Yan M."/>
            <person name="Daum C."/>
            <person name="Ng V."/>
            <person name="Clum A."/>
            <person name="Steindorff A."/>
            <person name="Ohm R.A."/>
            <person name="Martin F."/>
            <person name="Silar P."/>
            <person name="Natvig D.O."/>
            <person name="Lalanne C."/>
            <person name="Gautier V."/>
            <person name="Ament-Velasquez S.L."/>
            <person name="Kruys A."/>
            <person name="Hutchinson M.I."/>
            <person name="Powell A.J."/>
            <person name="Barry K."/>
            <person name="Miller A.N."/>
            <person name="Grigoriev I.V."/>
            <person name="Debuchy R."/>
            <person name="Gladieux P."/>
            <person name="Hiltunen Thoren M."/>
            <person name="Johannesson H."/>
        </authorList>
    </citation>
    <scope>NUCLEOTIDE SEQUENCE</scope>
    <source>
        <strain evidence="10">CBS 958.72</strain>
    </source>
</reference>
<keyword evidence="3 9" id="KW-0812">Transmembrane</keyword>
<evidence type="ECO:0000256" key="8">
    <source>
        <dbReference type="PIRSR" id="PIRSR608901-2"/>
    </source>
</evidence>
<feature type="transmembrane region" description="Helical" evidence="9">
    <location>
        <begin position="249"/>
        <end position="272"/>
    </location>
</feature>
<evidence type="ECO:0000256" key="5">
    <source>
        <dbReference type="ARBA" id="ARBA00022989"/>
    </source>
</evidence>
<feature type="transmembrane region" description="Helical" evidence="9">
    <location>
        <begin position="152"/>
        <end position="170"/>
    </location>
</feature>
<feature type="transmembrane region" description="Helical" evidence="9">
    <location>
        <begin position="42"/>
        <end position="60"/>
    </location>
</feature>
<reference evidence="10" key="2">
    <citation type="submission" date="2023-06" db="EMBL/GenBank/DDBJ databases">
        <authorList>
            <consortium name="Lawrence Berkeley National Laboratory"/>
            <person name="Haridas S."/>
            <person name="Hensen N."/>
            <person name="Bonometti L."/>
            <person name="Westerberg I."/>
            <person name="Brannstrom I.O."/>
            <person name="Guillou S."/>
            <person name="Cros-Aarteil S."/>
            <person name="Calhoun S."/>
            <person name="Kuo A."/>
            <person name="Mondo S."/>
            <person name="Pangilinan J."/>
            <person name="Riley R."/>
            <person name="Labutti K."/>
            <person name="Andreopoulos B."/>
            <person name="Lipzen A."/>
            <person name="Chen C."/>
            <person name="Yanf M."/>
            <person name="Daum C."/>
            <person name="Ng V."/>
            <person name="Clum A."/>
            <person name="Steindorff A."/>
            <person name="Ohm R."/>
            <person name="Martin F."/>
            <person name="Silar P."/>
            <person name="Natvig D."/>
            <person name="Lalanne C."/>
            <person name="Gautier V."/>
            <person name="Ament-Velasquez S.L."/>
            <person name="Kruys A."/>
            <person name="Hutchinson M.I."/>
            <person name="Powell A.J."/>
            <person name="Barry K."/>
            <person name="Miller A.N."/>
            <person name="Grigoriev I.V."/>
            <person name="Debuchy R."/>
            <person name="Gladieux P."/>
            <person name="Thoren M.H."/>
            <person name="Johannesson H."/>
        </authorList>
    </citation>
    <scope>NUCLEOTIDE SEQUENCE</scope>
    <source>
        <strain evidence="10">CBS 958.72</strain>
    </source>
</reference>
<evidence type="ECO:0000256" key="2">
    <source>
        <dbReference type="ARBA" id="ARBA00009780"/>
    </source>
</evidence>
<dbReference type="GO" id="GO:0046513">
    <property type="term" value="P:ceramide biosynthetic process"/>
    <property type="evidence" value="ECO:0007669"/>
    <property type="project" value="TreeGrafter"/>
</dbReference>
<evidence type="ECO:0000313" key="10">
    <source>
        <dbReference type="EMBL" id="KAK3372878.1"/>
    </source>
</evidence>
<feature type="binding site" evidence="8">
    <location>
        <position position="261"/>
    </location>
    <ligand>
        <name>Zn(2+)</name>
        <dbReference type="ChEBI" id="CHEBI:29105"/>
        <note>catalytic</note>
    </ligand>
</feature>
<dbReference type="EMBL" id="JAULSN010000004">
    <property type="protein sequence ID" value="KAK3372878.1"/>
    <property type="molecule type" value="Genomic_DNA"/>
</dbReference>
<dbReference type="AlphaFoldDB" id="A0AAE0K9Y1"/>
<dbReference type="PANTHER" id="PTHR46187:SF1">
    <property type="entry name" value="ALKALINE PHYTOCERAMIDASE"/>
    <property type="match status" value="1"/>
</dbReference>
<name>A0AAE0K9Y1_9PEZI</name>
<feature type="transmembrane region" description="Helical" evidence="9">
    <location>
        <begin position="92"/>
        <end position="111"/>
    </location>
</feature>
<protein>
    <submittedName>
        <fullName evidence="10">Alkaline ceramidase family protein</fullName>
    </submittedName>
</protein>
<evidence type="ECO:0000256" key="6">
    <source>
        <dbReference type="ARBA" id="ARBA00023136"/>
    </source>
</evidence>
<feature type="transmembrane region" description="Helical" evidence="9">
    <location>
        <begin position="176"/>
        <end position="198"/>
    </location>
</feature>
<dbReference type="GO" id="GO:0016811">
    <property type="term" value="F:hydrolase activity, acting on carbon-nitrogen (but not peptide) bonds, in linear amides"/>
    <property type="evidence" value="ECO:0007669"/>
    <property type="project" value="InterPro"/>
</dbReference>
<proteinExistence type="inferred from homology"/>
<feature type="binding site" evidence="7">
    <location>
        <position position="30"/>
    </location>
    <ligand>
        <name>Ca(2+)</name>
        <dbReference type="ChEBI" id="CHEBI:29108"/>
    </ligand>
</feature>
<evidence type="ECO:0000256" key="3">
    <source>
        <dbReference type="ARBA" id="ARBA00022692"/>
    </source>
</evidence>
<comment type="caution">
    <text evidence="10">The sequence shown here is derived from an EMBL/GenBank/DDBJ whole genome shotgun (WGS) entry which is preliminary data.</text>
</comment>
<dbReference type="Proteomes" id="UP001287356">
    <property type="component" value="Unassembled WGS sequence"/>
</dbReference>
<comment type="similarity">
    <text evidence="2">Belongs to the alkaline ceramidase family.</text>
</comment>
<evidence type="ECO:0000256" key="7">
    <source>
        <dbReference type="PIRSR" id="PIRSR608901-1"/>
    </source>
</evidence>
<comment type="cofactor">
    <cofactor evidence="8">
        <name>Zn(2+)</name>
        <dbReference type="ChEBI" id="CHEBI:29105"/>
    </cofactor>
</comment>
<evidence type="ECO:0000256" key="4">
    <source>
        <dbReference type="ARBA" id="ARBA00022801"/>
    </source>
</evidence>
<evidence type="ECO:0000256" key="1">
    <source>
        <dbReference type="ARBA" id="ARBA00004141"/>
    </source>
</evidence>
<gene>
    <name evidence="10" type="ORF">B0T24DRAFT_593138</name>
</gene>